<accession>A0A7V7QK41</accession>
<keyword evidence="1" id="KW-0472">Membrane</keyword>
<dbReference type="RefSeq" id="WP_151144988.1">
    <property type="nucleotide sequence ID" value="NZ_WAGX01000005.1"/>
</dbReference>
<reference evidence="2 3" key="1">
    <citation type="submission" date="2019-09" db="EMBL/GenBank/DDBJ databases">
        <authorList>
            <person name="Valk L.C."/>
        </authorList>
    </citation>
    <scope>NUCLEOTIDE SEQUENCE [LARGE SCALE GENOMIC DNA]</scope>
    <source>
        <strain evidence="2">GalUA</strain>
    </source>
</reference>
<reference evidence="2 3" key="2">
    <citation type="submission" date="2020-02" db="EMBL/GenBank/DDBJ databases">
        <title>Candidatus Galacturonibacter soehngenii shows hetero-acetogenic catabolism of galacturonic acid but lacks a canonical carbon monoxide dehydrogenase/acetyl-CoA synthase complex.</title>
        <authorList>
            <person name="Diender M."/>
            <person name="Stouten G.R."/>
            <person name="Petersen J.F."/>
            <person name="Nielsen P.H."/>
            <person name="Dueholm M.S."/>
            <person name="Pronk J.T."/>
            <person name="Van Loosdrecht M.C.M."/>
        </authorList>
    </citation>
    <scope>NUCLEOTIDE SEQUENCE [LARGE SCALE GENOMIC DNA]</scope>
    <source>
        <strain evidence="2">GalUA</strain>
    </source>
</reference>
<comment type="caution">
    <text evidence="2">The sequence shown here is derived from an EMBL/GenBank/DDBJ whole genome shotgun (WGS) entry which is preliminary data.</text>
</comment>
<keyword evidence="3" id="KW-1185">Reference proteome</keyword>
<evidence type="ECO:0000313" key="2">
    <source>
        <dbReference type="EMBL" id="KAB1438112.1"/>
    </source>
</evidence>
<dbReference type="InterPro" id="IPR046555">
    <property type="entry name" value="DUF6709"/>
</dbReference>
<protein>
    <submittedName>
        <fullName evidence="2">Uncharacterized protein</fullName>
    </submittedName>
</protein>
<dbReference type="OrthoDB" id="1930829at2"/>
<feature type="transmembrane region" description="Helical" evidence="1">
    <location>
        <begin position="12"/>
        <end position="33"/>
    </location>
</feature>
<evidence type="ECO:0000313" key="3">
    <source>
        <dbReference type="Proteomes" id="UP000461768"/>
    </source>
</evidence>
<keyword evidence="1" id="KW-1133">Transmembrane helix</keyword>
<dbReference type="EMBL" id="WAGX01000005">
    <property type="protein sequence ID" value="KAB1438112.1"/>
    <property type="molecule type" value="Genomic_DNA"/>
</dbReference>
<dbReference type="Proteomes" id="UP000461768">
    <property type="component" value="Unassembled WGS sequence"/>
</dbReference>
<sequence>MKKQMITKTIRRIYIAKLIPAFLFLIFIGYLLYQYPFKDILFPTRLHSVNALLSVDKSNQEFIEVTVPTLYYTGYDDVKNSKRIGSYYYTFLDDTCVFFLLSNKADRPQDTELSNITLKAKQLKDTSRVNELREYLATDLLWTKEALTKISYDYLISEPDAFYMQGYFLLAFIVLTGCYSIVTVISSIFFMIAPFYSPFCKFMAPGNKRMALNIAEFEYSSNRFFHCNKTTITPNYIIELYTYKVDVIPLEQIIWIFKHSTISRFNGISYHLVIYTTYGKLKIKNKQKFEADSVLAYLNDCPLPILIGYSKENEKQAKEMIKNRKLYWVNRLKEG</sequence>
<name>A0A7V7QK41_9FIRM</name>
<gene>
    <name evidence="2" type="ORF">F7O84_11165</name>
</gene>
<dbReference type="AlphaFoldDB" id="A0A7V7QK41"/>
<feature type="transmembrane region" description="Helical" evidence="1">
    <location>
        <begin position="167"/>
        <end position="193"/>
    </location>
</feature>
<organism evidence="2 3">
    <name type="scientific">Candidatus Galacturonatibacter soehngenii</name>
    <dbReference type="NCBI Taxonomy" id="2307010"/>
    <lineage>
        <taxon>Bacteria</taxon>
        <taxon>Bacillati</taxon>
        <taxon>Bacillota</taxon>
        <taxon>Clostridia</taxon>
        <taxon>Lachnospirales</taxon>
        <taxon>Lachnospiraceae</taxon>
        <taxon>Candidatus Galacturonatibacter</taxon>
    </lineage>
</organism>
<proteinExistence type="predicted"/>
<keyword evidence="1" id="KW-0812">Transmembrane</keyword>
<dbReference type="Pfam" id="PF20456">
    <property type="entry name" value="DUF6709"/>
    <property type="match status" value="1"/>
</dbReference>
<evidence type="ECO:0000256" key="1">
    <source>
        <dbReference type="SAM" id="Phobius"/>
    </source>
</evidence>